<name>A0A8J5CG65_CLAMG</name>
<keyword evidence="3" id="KW-1185">Reference proteome</keyword>
<dbReference type="OrthoDB" id="10480673at2759"/>
<organism evidence="2 3">
    <name type="scientific">Clarias magur</name>
    <name type="common">Asian catfish</name>
    <name type="synonym">Macropteronotus magur</name>
    <dbReference type="NCBI Taxonomy" id="1594786"/>
    <lineage>
        <taxon>Eukaryota</taxon>
        <taxon>Metazoa</taxon>
        <taxon>Chordata</taxon>
        <taxon>Craniata</taxon>
        <taxon>Vertebrata</taxon>
        <taxon>Euteleostomi</taxon>
        <taxon>Actinopterygii</taxon>
        <taxon>Neopterygii</taxon>
        <taxon>Teleostei</taxon>
        <taxon>Ostariophysi</taxon>
        <taxon>Siluriformes</taxon>
        <taxon>Clariidae</taxon>
        <taxon>Clarias</taxon>
    </lineage>
</organism>
<evidence type="ECO:0000256" key="1">
    <source>
        <dbReference type="SAM" id="MobiDB-lite"/>
    </source>
</evidence>
<feature type="compositionally biased region" description="Basic and acidic residues" evidence="1">
    <location>
        <begin position="79"/>
        <end position="93"/>
    </location>
</feature>
<proteinExistence type="predicted"/>
<evidence type="ECO:0000313" key="3">
    <source>
        <dbReference type="Proteomes" id="UP000727407"/>
    </source>
</evidence>
<dbReference type="EMBL" id="QNUK01000001">
    <property type="protein sequence ID" value="KAF5910046.1"/>
    <property type="molecule type" value="Genomic_DNA"/>
</dbReference>
<sequence>MDASTHQAIVTLLRTLIGKQEVGTQGGEPQHSAARDPSTSPWLSQQDISRFYPGFLKFRERSDRPYRVLLGERKEAGRVTEIRGHKPNSRKDPPNCLPLTTSKKANWQNPFSHASRVSVSPRGLAEGAAPLSSP</sequence>
<feature type="region of interest" description="Disordered" evidence="1">
    <location>
        <begin position="79"/>
        <end position="134"/>
    </location>
</feature>
<comment type="caution">
    <text evidence="2">The sequence shown here is derived from an EMBL/GenBank/DDBJ whole genome shotgun (WGS) entry which is preliminary data.</text>
</comment>
<feature type="region of interest" description="Disordered" evidence="1">
    <location>
        <begin position="20"/>
        <end position="44"/>
    </location>
</feature>
<protein>
    <submittedName>
        <fullName evidence="2">Putative portal protein</fullName>
    </submittedName>
</protein>
<dbReference type="Proteomes" id="UP000727407">
    <property type="component" value="Unassembled WGS sequence"/>
</dbReference>
<dbReference type="AlphaFoldDB" id="A0A8J5CG65"/>
<reference evidence="2" key="1">
    <citation type="submission" date="2020-07" db="EMBL/GenBank/DDBJ databases">
        <title>Clarias magur genome sequencing, assembly and annotation.</title>
        <authorList>
            <person name="Kushwaha B."/>
            <person name="Kumar R."/>
            <person name="Das P."/>
            <person name="Joshi C.G."/>
            <person name="Kumar D."/>
            <person name="Nagpure N.S."/>
            <person name="Pandey M."/>
            <person name="Agarwal S."/>
            <person name="Srivastava S."/>
            <person name="Singh M."/>
            <person name="Sahoo L."/>
            <person name="Jayasankar P."/>
            <person name="Meher P.K."/>
            <person name="Koringa P.G."/>
            <person name="Iquebal M.A."/>
            <person name="Das S.P."/>
            <person name="Bit A."/>
            <person name="Patnaik S."/>
            <person name="Patel N."/>
            <person name="Shah T.M."/>
            <person name="Hinsu A."/>
            <person name="Jena J.K."/>
        </authorList>
    </citation>
    <scope>NUCLEOTIDE SEQUENCE</scope>
    <source>
        <strain evidence="2">CIFAMagur01</strain>
        <tissue evidence="2">Testis</tissue>
    </source>
</reference>
<gene>
    <name evidence="2" type="primary">gpq</name>
    <name evidence="2" type="ORF">DAT39_000008</name>
</gene>
<feature type="compositionally biased region" description="Polar residues" evidence="1">
    <location>
        <begin position="98"/>
        <end position="118"/>
    </location>
</feature>
<accession>A0A8J5CG65</accession>
<evidence type="ECO:0000313" key="2">
    <source>
        <dbReference type="EMBL" id="KAF5910046.1"/>
    </source>
</evidence>